<accession>A0A4C1SE27</accession>
<reference evidence="2 3" key="1">
    <citation type="journal article" date="2019" name="Commun. Biol.">
        <title>The bagworm genome reveals a unique fibroin gene that provides high tensile strength.</title>
        <authorList>
            <person name="Kono N."/>
            <person name="Nakamura H."/>
            <person name="Ohtoshi R."/>
            <person name="Tomita M."/>
            <person name="Numata K."/>
            <person name="Arakawa K."/>
        </authorList>
    </citation>
    <scope>NUCLEOTIDE SEQUENCE [LARGE SCALE GENOMIC DNA]</scope>
</reference>
<feature type="compositionally biased region" description="Polar residues" evidence="1">
    <location>
        <begin position="7"/>
        <end position="32"/>
    </location>
</feature>
<evidence type="ECO:0000313" key="3">
    <source>
        <dbReference type="Proteomes" id="UP000299102"/>
    </source>
</evidence>
<gene>
    <name evidence="2" type="ORF">EVAR_623_1</name>
</gene>
<organism evidence="2 3">
    <name type="scientific">Eumeta variegata</name>
    <name type="common">Bagworm moth</name>
    <name type="synonym">Eumeta japonica</name>
    <dbReference type="NCBI Taxonomy" id="151549"/>
    <lineage>
        <taxon>Eukaryota</taxon>
        <taxon>Metazoa</taxon>
        <taxon>Ecdysozoa</taxon>
        <taxon>Arthropoda</taxon>
        <taxon>Hexapoda</taxon>
        <taxon>Insecta</taxon>
        <taxon>Pterygota</taxon>
        <taxon>Neoptera</taxon>
        <taxon>Endopterygota</taxon>
        <taxon>Lepidoptera</taxon>
        <taxon>Glossata</taxon>
        <taxon>Ditrysia</taxon>
        <taxon>Tineoidea</taxon>
        <taxon>Psychidae</taxon>
        <taxon>Oiketicinae</taxon>
        <taxon>Eumeta</taxon>
    </lineage>
</organism>
<dbReference type="Proteomes" id="UP000299102">
    <property type="component" value="Unassembled WGS sequence"/>
</dbReference>
<evidence type="ECO:0000313" key="2">
    <source>
        <dbReference type="EMBL" id="GBO99417.1"/>
    </source>
</evidence>
<protein>
    <recommendedName>
        <fullName evidence="4">Pre-C2HC domain-containing protein</fullName>
    </recommendedName>
</protein>
<keyword evidence="3" id="KW-1185">Reference proteome</keyword>
<dbReference type="AlphaFoldDB" id="A0A4C1SE27"/>
<sequence length="167" mass="18714">MEPIPRTSVNFEDSPASSNTPQARETTATPPYNAVSSACDRLKIQYASARNLVDSIKITVPRITDFRGLNNYLINNNIVFYTHPLVEECKVKAVIRGIPVEFTTNEVMTDLANRGYAVHSVHILHRKDGTLGGLMLAVFNKANKTKDIFKKILESIRPLRHHCRGNP</sequence>
<comment type="caution">
    <text evidence="2">The sequence shown here is derived from an EMBL/GenBank/DDBJ whole genome shotgun (WGS) entry which is preliminary data.</text>
</comment>
<name>A0A4C1SE27_EUMVA</name>
<evidence type="ECO:0000256" key="1">
    <source>
        <dbReference type="SAM" id="MobiDB-lite"/>
    </source>
</evidence>
<feature type="region of interest" description="Disordered" evidence="1">
    <location>
        <begin position="1"/>
        <end position="32"/>
    </location>
</feature>
<dbReference type="EMBL" id="BGZK01000003">
    <property type="protein sequence ID" value="GBO99417.1"/>
    <property type="molecule type" value="Genomic_DNA"/>
</dbReference>
<proteinExistence type="predicted"/>
<evidence type="ECO:0008006" key="4">
    <source>
        <dbReference type="Google" id="ProtNLM"/>
    </source>
</evidence>
<dbReference type="OrthoDB" id="8123886at2759"/>